<dbReference type="InterPro" id="IPR017923">
    <property type="entry name" value="TFIIS_N"/>
</dbReference>
<feature type="domain" description="TFIIS N-terminal" evidence="6">
    <location>
        <begin position="329"/>
        <end position="415"/>
    </location>
</feature>
<evidence type="ECO:0000256" key="4">
    <source>
        <dbReference type="SAM" id="MobiDB-lite"/>
    </source>
</evidence>
<feature type="compositionally biased region" description="Polar residues" evidence="4">
    <location>
        <begin position="647"/>
        <end position="656"/>
    </location>
</feature>
<feature type="region of interest" description="Disordered" evidence="4">
    <location>
        <begin position="795"/>
        <end position="878"/>
    </location>
</feature>
<feature type="compositionally biased region" description="Basic and acidic residues" evidence="4">
    <location>
        <begin position="232"/>
        <end position="254"/>
    </location>
</feature>
<feature type="region of interest" description="Disordered" evidence="4">
    <location>
        <begin position="700"/>
        <end position="736"/>
    </location>
</feature>
<keyword evidence="8" id="KW-1185">Reference proteome</keyword>
<dbReference type="Proteomes" id="UP001346149">
    <property type="component" value="Unassembled WGS sequence"/>
</dbReference>
<dbReference type="GO" id="GO:0005634">
    <property type="term" value="C:nucleus"/>
    <property type="evidence" value="ECO:0007669"/>
    <property type="project" value="UniProtKB-SubCell"/>
</dbReference>
<feature type="region of interest" description="Disordered" evidence="4">
    <location>
        <begin position="497"/>
        <end position="611"/>
    </location>
</feature>
<accession>A0AAN7QRM5</accession>
<dbReference type="SUPFAM" id="SSF47676">
    <property type="entry name" value="Conserved domain common to transcription factors TFIIS, elongin A, CRSP70"/>
    <property type="match status" value="1"/>
</dbReference>
<dbReference type="InterPro" id="IPR043151">
    <property type="entry name" value="BAH_sf"/>
</dbReference>
<feature type="compositionally biased region" description="Gly residues" evidence="4">
    <location>
        <begin position="843"/>
        <end position="852"/>
    </location>
</feature>
<dbReference type="Pfam" id="PF01426">
    <property type="entry name" value="BAH"/>
    <property type="match status" value="1"/>
</dbReference>
<evidence type="ECO:0000256" key="3">
    <source>
        <dbReference type="PROSITE-ProRule" id="PRU00649"/>
    </source>
</evidence>
<dbReference type="CDD" id="cd00183">
    <property type="entry name" value="TFIIS_I"/>
    <property type="match status" value="1"/>
</dbReference>
<evidence type="ECO:0000259" key="6">
    <source>
        <dbReference type="PROSITE" id="PS51319"/>
    </source>
</evidence>
<feature type="compositionally biased region" description="Basic and acidic residues" evidence="4">
    <location>
        <begin position="1"/>
        <end position="11"/>
    </location>
</feature>
<comment type="caution">
    <text evidence="7">The sequence shown here is derived from an EMBL/GenBank/DDBJ whole genome shotgun (WGS) entry which is preliminary data.</text>
</comment>
<dbReference type="PANTHER" id="PTHR46548">
    <property type="entry name" value="BAH AND TFIIS DOMAIN-CONTAINING PROTEIN-RELATED"/>
    <property type="match status" value="1"/>
</dbReference>
<comment type="subcellular location">
    <subcellularLocation>
        <location evidence="1 3">Nucleus</location>
    </subcellularLocation>
</comment>
<evidence type="ECO:0000256" key="2">
    <source>
        <dbReference type="ARBA" id="ARBA00023242"/>
    </source>
</evidence>
<name>A0AAN7QRM5_TRANT</name>
<dbReference type="InterPro" id="IPR003617">
    <property type="entry name" value="TFIIS/CRSP70_N_sub"/>
</dbReference>
<feature type="region of interest" description="Disordered" evidence="4">
    <location>
        <begin position="1269"/>
        <end position="1307"/>
    </location>
</feature>
<feature type="region of interest" description="Disordered" evidence="4">
    <location>
        <begin position="640"/>
        <end position="665"/>
    </location>
</feature>
<dbReference type="SMART" id="SM00509">
    <property type="entry name" value="TFS2N"/>
    <property type="match status" value="1"/>
</dbReference>
<dbReference type="GO" id="GO:0003682">
    <property type="term" value="F:chromatin binding"/>
    <property type="evidence" value="ECO:0007669"/>
    <property type="project" value="InterPro"/>
</dbReference>
<dbReference type="PANTHER" id="PTHR46548:SF1">
    <property type="entry name" value="BAH AND TFIIS DOMAIN-CONTAINING PROTEIN-RELATED"/>
    <property type="match status" value="1"/>
</dbReference>
<evidence type="ECO:0000259" key="5">
    <source>
        <dbReference type="PROSITE" id="PS51038"/>
    </source>
</evidence>
<feature type="compositionally biased region" description="Polar residues" evidence="4">
    <location>
        <begin position="189"/>
        <end position="208"/>
    </location>
</feature>
<reference evidence="7 8" key="1">
    <citation type="journal article" date="2023" name="Hortic Res">
        <title>Pangenome of water caltrop reveals structural variations and asymmetric subgenome divergence after allopolyploidization.</title>
        <authorList>
            <person name="Zhang X."/>
            <person name="Chen Y."/>
            <person name="Wang L."/>
            <person name="Yuan Y."/>
            <person name="Fang M."/>
            <person name="Shi L."/>
            <person name="Lu R."/>
            <person name="Comes H.P."/>
            <person name="Ma Y."/>
            <person name="Chen Y."/>
            <person name="Huang G."/>
            <person name="Zhou Y."/>
            <person name="Zheng Z."/>
            <person name="Qiu Y."/>
        </authorList>
    </citation>
    <scope>NUCLEOTIDE SEQUENCE [LARGE SCALE GENOMIC DNA]</scope>
    <source>
        <strain evidence="7">F231</strain>
    </source>
</reference>
<dbReference type="Pfam" id="PF08711">
    <property type="entry name" value="Med26"/>
    <property type="match status" value="1"/>
</dbReference>
<dbReference type="InterPro" id="IPR035441">
    <property type="entry name" value="TFIIS/LEDGF_dom_sf"/>
</dbReference>
<dbReference type="Gene3D" id="2.30.30.490">
    <property type="match status" value="1"/>
</dbReference>
<feature type="region of interest" description="Disordered" evidence="4">
    <location>
        <begin position="189"/>
        <end position="256"/>
    </location>
</feature>
<proteinExistence type="predicted"/>
<feature type="compositionally biased region" description="Polar residues" evidence="4">
    <location>
        <begin position="215"/>
        <end position="226"/>
    </location>
</feature>
<dbReference type="EMBL" id="JAXQNO010000018">
    <property type="protein sequence ID" value="KAK4776989.1"/>
    <property type="molecule type" value="Genomic_DNA"/>
</dbReference>
<keyword evidence="2 3" id="KW-0539">Nucleus</keyword>
<sequence length="1583" mass="169310">MHGREGEERSRQLGNPHMRAAPSRLGAVRDSDCSLRSPASSSQSFFCKDGRKISVGDCALFKLPHDSPPAIGLVYRVTVTKENNLKLGVNWLYRPTEVKLGKGILLEAAPNEVFYSFEEDEIPAASLLHPCKVAFLPKGVELPPGISYFVCRRAYNISSKHLWWLTEKSHFNEQIDHLLHKTQIEMHTSAQLNGRSPKQTSGSVSTSHLKPDIDSPQNTSSVQSQSKGKKRERQDQSTDSLRSERSLKMGDGDYGRCSSESMLKSDIAKIVAKGPLVDAEGVEKLVQLMCFETNERKFDFSVRSMMTSVIVTTDKPDCLSRFVQIRGLSILDDWLQDVHKRRTSDSGNPKDNDKVAEEFLLILLRALDKLPVNLLALQMCNIGKSVNHLRTHKNLEIQKKARSLVDTWKKRVEAEMNMNDAKMGSNQAGPGSARNRPSEVPHVNRSTGGSSEDAPKSPAVQLSACKTAPMRLSQGETASKSASQFQVSVKLASPQVLAGVNPKDGQSRFGSSSGDVPPSTSRDEKSSSSSPSNNSSLSCSGDHVKNGNSSLKVDARNSVAASNKVSLASRHRKSANGFPASVGSPRETGPSRTTSMHKNVAPDKASQSGLTSDKAADVISEVNSHKFIVKITNGTRSPARRVAVGSTDDSATNCRPSSPIPLERPDQLGATVEERVDASQANVSLDANGESLRENDFRDMNAHEEGGDGPADLGPNEEHPNTDESTNKVPVVPINSISSPRNSMKLGKVPEATIDPMSALIESCVHYEEANAPVPVGDDVGMHLLASVATGEMLKSEPESPAASPCGAPALVEPPSEANNPEMKPLPPDNHTWHDDHSKDVGGALGFSGGDGNSSHLFSGGQPVEEDGNLNSSSMDVDMPPVVPSPWCNKVPNKLVVDCSDAEMNICSEGDGESKITMMERVLSDEPQDAKASLDSLVSLVNGVKSENTGVKLGMETQIGSVPGRESREVENGYDHCGQLEAKPGGEILSVETDAKDQSTAGRSGAVNDSEMDAANKNKQNQKHESLMILGVQTLTGLGSETNELLDRKVVSEKEVSLPVSKPQMDLPLQDIDIRDKSRGCEVPSSREGEVEQCKSSDALASATGALDGNTMLEFDLNEGLSADDCKFGESMNFNTAACPAVTAPLASPLPTTNSLTLVSVSAPIAVTAAVVKGPFVPPDDLMKAKVEIGWKGSAATSAFRPAESRKVLDMPTVVTHSHDVSLVKQNRPLLDFDLNVAEETIIEDAASQRSPPKTASLYNFGGNDEKAHPEVIGSARGSGGLGLDLNNADETSTDGANHSTSEGRKIDVGLRRDFDLNDEPVVDASFPSTSGQQHVRSSTHTHQQLSRAHVNGAEMGSFSTWFHPGSSYSPVTLPTVMPDRREPSFPIVAAGCPPRMMGPSAGGIQFNPEIYRGPVLSSSPGLPFPSAPFQYSVLPYGNSFPLPSSTLPGSPAAYGDPSLGGRLGFPSVHSPLMGAAGPVTSHFSHPYTVNLADGSGNCFIENNKKWNRQGLDLNSGPGGAELEGRGETTSLGQRHLSIGSPQILSGEQARLFQASNGLLKRKEPEGGWDGYGQSSWQQFDCF</sequence>
<evidence type="ECO:0000256" key="1">
    <source>
        <dbReference type="ARBA" id="ARBA00004123"/>
    </source>
</evidence>
<dbReference type="PROSITE" id="PS51319">
    <property type="entry name" value="TFIIS_N"/>
    <property type="match status" value="1"/>
</dbReference>
<feature type="compositionally biased region" description="Low complexity" evidence="4">
    <location>
        <begin position="527"/>
        <end position="540"/>
    </location>
</feature>
<dbReference type="SMART" id="SM00439">
    <property type="entry name" value="BAH"/>
    <property type="match status" value="1"/>
</dbReference>
<protein>
    <submittedName>
        <fullName evidence="7">Uncharacterized protein</fullName>
    </submittedName>
</protein>
<organism evidence="7 8">
    <name type="scientific">Trapa natans</name>
    <name type="common">Water chestnut</name>
    <dbReference type="NCBI Taxonomy" id="22666"/>
    <lineage>
        <taxon>Eukaryota</taxon>
        <taxon>Viridiplantae</taxon>
        <taxon>Streptophyta</taxon>
        <taxon>Embryophyta</taxon>
        <taxon>Tracheophyta</taxon>
        <taxon>Spermatophyta</taxon>
        <taxon>Magnoliopsida</taxon>
        <taxon>eudicotyledons</taxon>
        <taxon>Gunneridae</taxon>
        <taxon>Pentapetalae</taxon>
        <taxon>rosids</taxon>
        <taxon>malvids</taxon>
        <taxon>Myrtales</taxon>
        <taxon>Lythraceae</taxon>
        <taxon>Trapa</taxon>
    </lineage>
</organism>
<feature type="compositionally biased region" description="Basic and acidic residues" evidence="4">
    <location>
        <begin position="831"/>
        <end position="840"/>
    </location>
</feature>
<feature type="compositionally biased region" description="Polar residues" evidence="4">
    <location>
        <begin position="1289"/>
        <end position="1301"/>
    </location>
</feature>
<evidence type="ECO:0000313" key="8">
    <source>
        <dbReference type="Proteomes" id="UP001346149"/>
    </source>
</evidence>
<gene>
    <name evidence="7" type="ORF">SAY86_005677</name>
</gene>
<feature type="region of interest" description="Disordered" evidence="4">
    <location>
        <begin position="1"/>
        <end position="22"/>
    </location>
</feature>
<dbReference type="PROSITE" id="PS51038">
    <property type="entry name" value="BAH"/>
    <property type="match status" value="1"/>
</dbReference>
<evidence type="ECO:0000313" key="7">
    <source>
        <dbReference type="EMBL" id="KAK4776989.1"/>
    </source>
</evidence>
<dbReference type="Gene3D" id="1.20.930.10">
    <property type="entry name" value="Conserved domain common to transcription factors TFIIS, elongin A, CRSP70"/>
    <property type="match status" value="1"/>
</dbReference>
<feature type="compositionally biased region" description="Basic and acidic residues" evidence="4">
    <location>
        <begin position="716"/>
        <end position="726"/>
    </location>
</feature>
<dbReference type="InterPro" id="IPR001025">
    <property type="entry name" value="BAH_dom"/>
</dbReference>
<feature type="region of interest" description="Disordered" evidence="4">
    <location>
        <begin position="417"/>
        <end position="459"/>
    </location>
</feature>
<feature type="domain" description="BAH" evidence="5">
    <location>
        <begin position="51"/>
        <end position="166"/>
    </location>
</feature>